<proteinExistence type="predicted"/>
<dbReference type="EMBL" id="SDMP01000011">
    <property type="protein sequence ID" value="RYR31656.1"/>
    <property type="molecule type" value="Genomic_DNA"/>
</dbReference>
<protein>
    <submittedName>
        <fullName evidence="1">Uncharacterized protein</fullName>
    </submittedName>
</protein>
<name>A0A445AZ49_ARAHY</name>
<organism evidence="1 2">
    <name type="scientific">Arachis hypogaea</name>
    <name type="common">Peanut</name>
    <dbReference type="NCBI Taxonomy" id="3818"/>
    <lineage>
        <taxon>Eukaryota</taxon>
        <taxon>Viridiplantae</taxon>
        <taxon>Streptophyta</taxon>
        <taxon>Embryophyta</taxon>
        <taxon>Tracheophyta</taxon>
        <taxon>Spermatophyta</taxon>
        <taxon>Magnoliopsida</taxon>
        <taxon>eudicotyledons</taxon>
        <taxon>Gunneridae</taxon>
        <taxon>Pentapetalae</taxon>
        <taxon>rosids</taxon>
        <taxon>fabids</taxon>
        <taxon>Fabales</taxon>
        <taxon>Fabaceae</taxon>
        <taxon>Papilionoideae</taxon>
        <taxon>50 kb inversion clade</taxon>
        <taxon>dalbergioids sensu lato</taxon>
        <taxon>Dalbergieae</taxon>
        <taxon>Pterocarpus clade</taxon>
        <taxon>Arachis</taxon>
    </lineage>
</organism>
<dbReference type="Proteomes" id="UP000289738">
    <property type="component" value="Chromosome B01"/>
</dbReference>
<dbReference type="AlphaFoldDB" id="A0A445AZ49"/>
<evidence type="ECO:0000313" key="2">
    <source>
        <dbReference type="Proteomes" id="UP000289738"/>
    </source>
</evidence>
<sequence length="118" mass="13255">MIEETKEVSSNFQENVIPEVEEDPMTNETLVAETTFILIGASQADDQRDVIVLDGIGSFGAIDFDALRAGEIMMIECVDLKTTYNFYSEYGRIKGRCKKAESEGDIIWQIFVCSRQGE</sequence>
<accession>A0A445AZ49</accession>
<evidence type="ECO:0000313" key="1">
    <source>
        <dbReference type="EMBL" id="RYR31656.1"/>
    </source>
</evidence>
<reference evidence="1 2" key="1">
    <citation type="submission" date="2019-01" db="EMBL/GenBank/DDBJ databases">
        <title>Sequencing of cultivated peanut Arachis hypogaea provides insights into genome evolution and oil improvement.</title>
        <authorList>
            <person name="Chen X."/>
        </authorList>
    </citation>
    <scope>NUCLEOTIDE SEQUENCE [LARGE SCALE GENOMIC DNA]</scope>
    <source>
        <strain evidence="2">cv. Fuhuasheng</strain>
        <tissue evidence="1">Leaves</tissue>
    </source>
</reference>
<comment type="caution">
    <text evidence="1">The sequence shown here is derived from an EMBL/GenBank/DDBJ whole genome shotgun (WGS) entry which is preliminary data.</text>
</comment>
<gene>
    <name evidence="1" type="ORF">Ahy_B01g056512</name>
</gene>
<keyword evidence="2" id="KW-1185">Reference proteome</keyword>